<feature type="transmembrane region" description="Helical" evidence="2">
    <location>
        <begin position="245"/>
        <end position="263"/>
    </location>
</feature>
<reference evidence="3" key="1">
    <citation type="journal article" name="DNA Res.">
        <title>The physiological potential of anammox bacteria as revealed by their core genome structure.</title>
        <authorList>
            <person name="Okubo T."/>
            <person name="Toyoda A."/>
            <person name="Fukuhara K."/>
            <person name="Uchiyama I."/>
            <person name="Harigaya Y."/>
            <person name="Kuroiwa M."/>
            <person name="Suzuki T."/>
            <person name="Murakami Y."/>
            <person name="Suwa Y."/>
            <person name="Takami H."/>
        </authorList>
    </citation>
    <scope>NUCLEOTIDE SEQUENCE</scope>
    <source>
        <strain evidence="3">317325-2</strain>
    </source>
</reference>
<feature type="transmembrane region" description="Helical" evidence="2">
    <location>
        <begin position="54"/>
        <end position="75"/>
    </location>
</feature>
<evidence type="ECO:0000313" key="4">
    <source>
        <dbReference type="Proteomes" id="UP000662873"/>
    </source>
</evidence>
<dbReference type="PANTHER" id="PTHR41983">
    <property type="entry name" value="SHORT-CHAIN FATTY ACID TRANSPORTER-RELATED"/>
    <property type="match status" value="1"/>
</dbReference>
<dbReference type="KEGG" id="npy:NPRO_19890"/>
<dbReference type="PANTHER" id="PTHR41983:SF2">
    <property type="entry name" value="SHORT-CHAIN FATTY ACID TRANSPORTER-RELATED"/>
    <property type="match status" value="1"/>
</dbReference>
<evidence type="ECO:0000256" key="1">
    <source>
        <dbReference type="SAM" id="MobiDB-lite"/>
    </source>
</evidence>
<organism evidence="3 4">
    <name type="scientific">Candidatus Nitrosymbiomonas proteolyticus</name>
    <dbReference type="NCBI Taxonomy" id="2608984"/>
    <lineage>
        <taxon>Bacteria</taxon>
        <taxon>Bacillati</taxon>
        <taxon>Armatimonadota</taxon>
        <taxon>Armatimonadota incertae sedis</taxon>
        <taxon>Candidatus Nitrosymbiomonas</taxon>
    </lineage>
</organism>
<feature type="transmembrane region" description="Helical" evidence="2">
    <location>
        <begin position="269"/>
        <end position="289"/>
    </location>
</feature>
<feature type="transmembrane region" description="Helical" evidence="2">
    <location>
        <begin position="20"/>
        <end position="42"/>
    </location>
</feature>
<feature type="transmembrane region" description="Helical" evidence="2">
    <location>
        <begin position="183"/>
        <end position="204"/>
    </location>
</feature>
<gene>
    <name evidence="3" type="ORF">NPRO_19890</name>
</gene>
<name>A0A809SF09_9BACT</name>
<keyword evidence="2" id="KW-1133">Transmembrane helix</keyword>
<feature type="transmembrane region" description="Helical" evidence="2">
    <location>
        <begin position="95"/>
        <end position="115"/>
    </location>
</feature>
<protein>
    <submittedName>
        <fullName evidence="3">Short-chain fatty acids transporter</fullName>
    </submittedName>
</protein>
<dbReference type="EMBL" id="AP021858">
    <property type="protein sequence ID" value="BBO24394.1"/>
    <property type="molecule type" value="Genomic_DNA"/>
</dbReference>
<evidence type="ECO:0000313" key="3">
    <source>
        <dbReference type="EMBL" id="BBO24394.1"/>
    </source>
</evidence>
<keyword evidence="2" id="KW-0812">Transmembrane</keyword>
<sequence length="446" mass="47857">MISRLAGALTLWSQRWVPDAYIIAVILTAIVFVLAIAVGGATPSQAVDAWGGGFWELLPFAMQMCLIMLGGYVLAQTKPVAHLLELLASKATSPTRAVLIVALFSMISALLNWGLSISASAVCAKTVAKRCPQADFRLLVACAYLGMSTTWHAGFSASAPLLVATQDHSDKTGIPLIPTSATIFSGFNMILTLIVIVVVAALSVRLHPPKEQTVGLPASKSASEPVGGPEEASGAWSDRIERAPWATLFVAVLAAWFLFQHFGSKSLGLALDLNTVNFILLMSGILLHWTPRSFLKACSTGGGFVWGVIIQFPFYAGIYGMIKSTALQDKLADVFVKGSSEGLFPLVVFWYSGIVNYFVPSGGSKWFIEAPYIMQAGNELGVAPALTVLSYAWGDMMTDAIQPFWAIPLLGLAGLKFRDIMGFLTIVFLVYATVTSLAFLIAPRFF</sequence>
<dbReference type="InterPro" id="IPR006160">
    <property type="entry name" value="SCFA_transpt_AtoE"/>
</dbReference>
<accession>A0A809SF09</accession>
<feature type="region of interest" description="Disordered" evidence="1">
    <location>
        <begin position="212"/>
        <end position="234"/>
    </location>
</feature>
<evidence type="ECO:0000256" key="2">
    <source>
        <dbReference type="SAM" id="Phobius"/>
    </source>
</evidence>
<dbReference type="Proteomes" id="UP000662873">
    <property type="component" value="Chromosome"/>
</dbReference>
<proteinExistence type="predicted"/>
<feature type="transmembrane region" description="Helical" evidence="2">
    <location>
        <begin position="372"/>
        <end position="393"/>
    </location>
</feature>
<dbReference type="AlphaFoldDB" id="A0A809SF09"/>
<dbReference type="GO" id="GO:0005886">
    <property type="term" value="C:plasma membrane"/>
    <property type="evidence" value="ECO:0007669"/>
    <property type="project" value="TreeGrafter"/>
</dbReference>
<feature type="transmembrane region" description="Helical" evidence="2">
    <location>
        <begin position="301"/>
        <end position="322"/>
    </location>
</feature>
<feature type="transmembrane region" description="Helical" evidence="2">
    <location>
        <begin position="420"/>
        <end position="442"/>
    </location>
</feature>
<keyword evidence="2" id="KW-0472">Membrane</keyword>
<feature type="transmembrane region" description="Helical" evidence="2">
    <location>
        <begin position="136"/>
        <end position="163"/>
    </location>
</feature>
<feature type="transmembrane region" description="Helical" evidence="2">
    <location>
        <begin position="342"/>
        <end position="360"/>
    </location>
</feature>
<dbReference type="Pfam" id="PF02667">
    <property type="entry name" value="SCFA_trans"/>
    <property type="match status" value="1"/>
</dbReference>